<dbReference type="SUPFAM" id="SSF46894">
    <property type="entry name" value="C-terminal effector domain of the bipartite response regulators"/>
    <property type="match status" value="1"/>
</dbReference>
<keyword evidence="3" id="KW-1185">Reference proteome</keyword>
<name>A0A1I3DZV6_9SPHI</name>
<dbReference type="Proteomes" id="UP000198670">
    <property type="component" value="Unassembled WGS sequence"/>
</dbReference>
<dbReference type="GO" id="GO:0006355">
    <property type="term" value="P:regulation of DNA-templated transcription"/>
    <property type="evidence" value="ECO:0007669"/>
    <property type="project" value="InterPro"/>
</dbReference>
<sequence length="193" mass="21995">MVGFSNIRNSRRPYAGQIDKGADFFVVDCVLYCSHDFRTWTWPFFPKHIIKIMKREIFKFPEAMKALAEWENLLPEDHVPRFIACNLGGLDDKPDITVDGVVNYTEYVDCRLRGTCRFEGKLCRALKVEHGVISGAEMAVLKLSNKPIKIIADELNISQETVKSHLKSIKDKTGLPDKTEVAIFAYKKALITQ</sequence>
<reference evidence="2 3" key="1">
    <citation type="submission" date="2016-10" db="EMBL/GenBank/DDBJ databases">
        <authorList>
            <person name="de Groot N.N."/>
        </authorList>
    </citation>
    <scope>NUCLEOTIDE SEQUENCE [LARGE SCALE GENOMIC DNA]</scope>
    <source>
        <strain evidence="2 3">RK1</strain>
    </source>
</reference>
<evidence type="ECO:0000259" key="1">
    <source>
        <dbReference type="SMART" id="SM00421"/>
    </source>
</evidence>
<dbReference type="OrthoDB" id="840236at2"/>
<feature type="domain" description="HTH luxR-type" evidence="1">
    <location>
        <begin position="130"/>
        <end position="185"/>
    </location>
</feature>
<dbReference type="Pfam" id="PF00196">
    <property type="entry name" value="GerE"/>
    <property type="match status" value="1"/>
</dbReference>
<dbReference type="Gene3D" id="1.10.10.10">
    <property type="entry name" value="Winged helix-like DNA-binding domain superfamily/Winged helix DNA-binding domain"/>
    <property type="match status" value="1"/>
</dbReference>
<dbReference type="STRING" id="1477437.SAMN05444682_101706"/>
<evidence type="ECO:0000313" key="3">
    <source>
        <dbReference type="Proteomes" id="UP000198670"/>
    </source>
</evidence>
<organism evidence="2 3">
    <name type="scientific">Parapedobacter indicus</name>
    <dbReference type="NCBI Taxonomy" id="1477437"/>
    <lineage>
        <taxon>Bacteria</taxon>
        <taxon>Pseudomonadati</taxon>
        <taxon>Bacteroidota</taxon>
        <taxon>Sphingobacteriia</taxon>
        <taxon>Sphingobacteriales</taxon>
        <taxon>Sphingobacteriaceae</taxon>
        <taxon>Parapedobacter</taxon>
    </lineage>
</organism>
<dbReference type="SMART" id="SM00421">
    <property type="entry name" value="HTH_LUXR"/>
    <property type="match status" value="1"/>
</dbReference>
<dbReference type="AlphaFoldDB" id="A0A1I3DZV6"/>
<dbReference type="EMBL" id="FOQO01000001">
    <property type="protein sequence ID" value="SFH92225.1"/>
    <property type="molecule type" value="Genomic_DNA"/>
</dbReference>
<dbReference type="InterPro" id="IPR016032">
    <property type="entry name" value="Sig_transdc_resp-reg_C-effctor"/>
</dbReference>
<proteinExistence type="predicted"/>
<dbReference type="GO" id="GO:0003677">
    <property type="term" value="F:DNA binding"/>
    <property type="evidence" value="ECO:0007669"/>
    <property type="project" value="InterPro"/>
</dbReference>
<accession>A0A1I3DZV6</accession>
<evidence type="ECO:0000313" key="2">
    <source>
        <dbReference type="EMBL" id="SFH92225.1"/>
    </source>
</evidence>
<dbReference type="InterPro" id="IPR036388">
    <property type="entry name" value="WH-like_DNA-bd_sf"/>
</dbReference>
<dbReference type="InterPro" id="IPR000792">
    <property type="entry name" value="Tscrpt_reg_LuxR_C"/>
</dbReference>
<gene>
    <name evidence="2" type="ORF">SAMN05444682_101706</name>
</gene>
<protein>
    <submittedName>
        <fullName evidence="2">Regulatory protein, luxR family</fullName>
    </submittedName>
</protein>